<comment type="caution">
    <text evidence="12">The sequence shown here is derived from an EMBL/GenBank/DDBJ whole genome shotgun (WGS) entry which is preliminary data.</text>
</comment>
<keyword evidence="9" id="KW-0414">Isoprene biosynthesis</keyword>
<evidence type="ECO:0000256" key="8">
    <source>
        <dbReference type="ARBA" id="ARBA00032554"/>
    </source>
</evidence>
<dbReference type="SUPFAM" id="SSF55060">
    <property type="entry name" value="GHMP Kinase, C-terminal domain"/>
    <property type="match status" value="1"/>
</dbReference>
<protein>
    <recommendedName>
        <fullName evidence="3 9">4-diphosphocytidyl-2-C-methyl-D-erythritol kinase</fullName>
        <shortName evidence="9">CMK</shortName>
        <ecNumber evidence="2 9">2.7.1.148</ecNumber>
    </recommendedName>
    <alternativeName>
        <fullName evidence="8 9">4-(cytidine-5'-diphospho)-2-C-methyl-D-erythritol kinase</fullName>
    </alternativeName>
</protein>
<evidence type="ECO:0000313" key="12">
    <source>
        <dbReference type="EMBL" id="MBO8474677.1"/>
    </source>
</evidence>
<dbReference type="Pfam" id="PF08544">
    <property type="entry name" value="GHMP_kinases_C"/>
    <property type="match status" value="1"/>
</dbReference>
<keyword evidence="5 9" id="KW-0547">Nucleotide-binding</keyword>
<dbReference type="AlphaFoldDB" id="A0A9D9NIH5"/>
<feature type="domain" description="GHMP kinase N-terminal" evidence="10">
    <location>
        <begin position="97"/>
        <end position="171"/>
    </location>
</feature>
<dbReference type="InterPro" id="IPR004424">
    <property type="entry name" value="IspE"/>
</dbReference>
<dbReference type="InterPro" id="IPR020568">
    <property type="entry name" value="Ribosomal_Su5_D2-typ_SF"/>
</dbReference>
<dbReference type="GO" id="GO:0005524">
    <property type="term" value="F:ATP binding"/>
    <property type="evidence" value="ECO:0007669"/>
    <property type="project" value="UniProtKB-UniRule"/>
</dbReference>
<evidence type="ECO:0000313" key="13">
    <source>
        <dbReference type="Proteomes" id="UP000823757"/>
    </source>
</evidence>
<dbReference type="EC" id="2.7.1.148" evidence="2 9"/>
<dbReference type="InterPro" id="IPR013750">
    <property type="entry name" value="GHMP_kinase_C_dom"/>
</dbReference>
<feature type="active site" evidence="9">
    <location>
        <position position="164"/>
    </location>
</feature>
<sequence length="285" mass="31336">MITYPNIKINLGLNVLRKRPDGYHDIETLFYPVHEIHDTLEIIAGDDFSRTSAEIFSKYGAEGENPMARQGMTDDGKLIITVARKEGVDWDPLSDLCAKAYLLLDKEFQLPPVKIFLEKSSPVGAGLGGGSSDAAFTLKMLSDMFSLNLDEESLAAYASRLGSDCPFFIYNRPMLGKGRGEILSECSFSDISGYELKVISPEGIAVRTAEAYGGIKPHVPAISLEEALQRPVEEWRTCLVNDFEKTVFPKHPELALIKQSLYDSGAAYASMSGSGSSLFALYPRM</sequence>
<dbReference type="Gene3D" id="3.30.70.890">
    <property type="entry name" value="GHMP kinase, C-terminal domain"/>
    <property type="match status" value="1"/>
</dbReference>
<keyword evidence="4 9" id="KW-0808">Transferase</keyword>
<dbReference type="InterPro" id="IPR036554">
    <property type="entry name" value="GHMP_kinase_C_sf"/>
</dbReference>
<evidence type="ECO:0000256" key="6">
    <source>
        <dbReference type="ARBA" id="ARBA00022777"/>
    </source>
</evidence>
<dbReference type="PIRSF" id="PIRSF010376">
    <property type="entry name" value="IspE"/>
    <property type="match status" value="1"/>
</dbReference>
<comment type="pathway">
    <text evidence="9">Isoprenoid biosynthesis; isopentenyl diphosphate biosynthesis via DXP pathway; isopentenyl diphosphate from 1-deoxy-D-xylulose 5-phosphate: step 3/6.</text>
</comment>
<dbReference type="Proteomes" id="UP000823757">
    <property type="component" value="Unassembled WGS sequence"/>
</dbReference>
<feature type="domain" description="GHMP kinase C-terminal" evidence="11">
    <location>
        <begin position="229"/>
        <end position="282"/>
    </location>
</feature>
<evidence type="ECO:0000256" key="9">
    <source>
        <dbReference type="HAMAP-Rule" id="MF_00061"/>
    </source>
</evidence>
<evidence type="ECO:0000256" key="4">
    <source>
        <dbReference type="ARBA" id="ARBA00022679"/>
    </source>
</evidence>
<keyword evidence="7 9" id="KW-0067">ATP-binding</keyword>
<name>A0A9D9NIH5_9BACT</name>
<reference evidence="12" key="2">
    <citation type="journal article" date="2021" name="PeerJ">
        <title>Extensive microbial diversity within the chicken gut microbiome revealed by metagenomics and culture.</title>
        <authorList>
            <person name="Gilroy R."/>
            <person name="Ravi A."/>
            <person name="Getino M."/>
            <person name="Pursley I."/>
            <person name="Horton D.L."/>
            <person name="Alikhan N.F."/>
            <person name="Baker D."/>
            <person name="Gharbi K."/>
            <person name="Hall N."/>
            <person name="Watson M."/>
            <person name="Adriaenssens E.M."/>
            <person name="Foster-Nyarko E."/>
            <person name="Jarju S."/>
            <person name="Secka A."/>
            <person name="Antonio M."/>
            <person name="Oren A."/>
            <person name="Chaudhuri R.R."/>
            <person name="La Ragione R."/>
            <person name="Hildebrand F."/>
            <person name="Pallen M.J."/>
        </authorList>
    </citation>
    <scope>NUCLEOTIDE SEQUENCE</scope>
    <source>
        <strain evidence="12">B1-13419</strain>
    </source>
</reference>
<comment type="function">
    <text evidence="9">Catalyzes the phosphorylation of the position 2 hydroxy group of 4-diphosphocytidyl-2C-methyl-D-erythritol.</text>
</comment>
<organism evidence="12 13">
    <name type="scientific">Candidatus Cryptobacteroides faecigallinarum</name>
    <dbReference type="NCBI Taxonomy" id="2840763"/>
    <lineage>
        <taxon>Bacteria</taxon>
        <taxon>Pseudomonadati</taxon>
        <taxon>Bacteroidota</taxon>
        <taxon>Bacteroidia</taxon>
        <taxon>Bacteroidales</taxon>
        <taxon>Candidatus Cryptobacteroides</taxon>
    </lineage>
</organism>
<proteinExistence type="inferred from homology"/>
<dbReference type="InterPro" id="IPR014721">
    <property type="entry name" value="Ribsml_uS5_D2-typ_fold_subgr"/>
</dbReference>
<gene>
    <name evidence="9" type="primary">ispE</name>
    <name evidence="12" type="ORF">IAB91_05245</name>
</gene>
<evidence type="ECO:0000256" key="7">
    <source>
        <dbReference type="ARBA" id="ARBA00022840"/>
    </source>
</evidence>
<dbReference type="EMBL" id="JADIMD010000080">
    <property type="protein sequence ID" value="MBO8474677.1"/>
    <property type="molecule type" value="Genomic_DNA"/>
</dbReference>
<dbReference type="InterPro" id="IPR006204">
    <property type="entry name" value="GHMP_kinase_N_dom"/>
</dbReference>
<evidence type="ECO:0000256" key="3">
    <source>
        <dbReference type="ARBA" id="ARBA00017473"/>
    </source>
</evidence>
<evidence type="ECO:0000256" key="5">
    <source>
        <dbReference type="ARBA" id="ARBA00022741"/>
    </source>
</evidence>
<dbReference type="PANTHER" id="PTHR43527">
    <property type="entry name" value="4-DIPHOSPHOCYTIDYL-2-C-METHYL-D-ERYTHRITOL KINASE, CHLOROPLASTIC"/>
    <property type="match status" value="1"/>
</dbReference>
<accession>A0A9D9NIH5</accession>
<evidence type="ECO:0000259" key="10">
    <source>
        <dbReference type="Pfam" id="PF00288"/>
    </source>
</evidence>
<dbReference type="GO" id="GO:0050515">
    <property type="term" value="F:4-(cytidine 5'-diphospho)-2-C-methyl-D-erythritol kinase activity"/>
    <property type="evidence" value="ECO:0007669"/>
    <property type="project" value="UniProtKB-UniRule"/>
</dbReference>
<dbReference type="GO" id="GO:0019288">
    <property type="term" value="P:isopentenyl diphosphate biosynthetic process, methylerythritol 4-phosphate pathway"/>
    <property type="evidence" value="ECO:0007669"/>
    <property type="project" value="UniProtKB-UniRule"/>
</dbReference>
<comment type="similarity">
    <text evidence="1 9">Belongs to the GHMP kinase family. IspE subfamily.</text>
</comment>
<feature type="active site" evidence="9">
    <location>
        <position position="8"/>
    </location>
</feature>
<keyword evidence="6 9" id="KW-0418">Kinase</keyword>
<comment type="catalytic activity">
    <reaction evidence="9">
        <text>4-CDP-2-C-methyl-D-erythritol + ATP = 4-CDP-2-C-methyl-D-erythritol 2-phosphate + ADP + H(+)</text>
        <dbReference type="Rhea" id="RHEA:18437"/>
        <dbReference type="ChEBI" id="CHEBI:15378"/>
        <dbReference type="ChEBI" id="CHEBI:30616"/>
        <dbReference type="ChEBI" id="CHEBI:57823"/>
        <dbReference type="ChEBI" id="CHEBI:57919"/>
        <dbReference type="ChEBI" id="CHEBI:456216"/>
        <dbReference type="EC" id="2.7.1.148"/>
    </reaction>
</comment>
<dbReference type="HAMAP" id="MF_00061">
    <property type="entry name" value="IspE"/>
    <property type="match status" value="1"/>
</dbReference>
<evidence type="ECO:0000256" key="1">
    <source>
        <dbReference type="ARBA" id="ARBA00009684"/>
    </source>
</evidence>
<evidence type="ECO:0000256" key="2">
    <source>
        <dbReference type="ARBA" id="ARBA00012052"/>
    </source>
</evidence>
<feature type="binding site" evidence="9">
    <location>
        <begin position="122"/>
        <end position="132"/>
    </location>
    <ligand>
        <name>ATP</name>
        <dbReference type="ChEBI" id="CHEBI:30616"/>
    </ligand>
</feature>
<dbReference type="Pfam" id="PF00288">
    <property type="entry name" value="GHMP_kinases_N"/>
    <property type="match status" value="1"/>
</dbReference>
<dbReference type="GO" id="GO:0016114">
    <property type="term" value="P:terpenoid biosynthetic process"/>
    <property type="evidence" value="ECO:0007669"/>
    <property type="project" value="InterPro"/>
</dbReference>
<dbReference type="Gene3D" id="3.30.230.10">
    <property type="match status" value="1"/>
</dbReference>
<evidence type="ECO:0000259" key="11">
    <source>
        <dbReference type="Pfam" id="PF08544"/>
    </source>
</evidence>
<reference evidence="12" key="1">
    <citation type="submission" date="2020-10" db="EMBL/GenBank/DDBJ databases">
        <authorList>
            <person name="Gilroy R."/>
        </authorList>
    </citation>
    <scope>NUCLEOTIDE SEQUENCE</scope>
    <source>
        <strain evidence="12">B1-13419</strain>
    </source>
</reference>
<dbReference type="SUPFAM" id="SSF54211">
    <property type="entry name" value="Ribosomal protein S5 domain 2-like"/>
    <property type="match status" value="1"/>
</dbReference>
<dbReference type="PANTHER" id="PTHR43527:SF2">
    <property type="entry name" value="4-DIPHOSPHOCYTIDYL-2-C-METHYL-D-ERYTHRITOL KINASE, CHLOROPLASTIC"/>
    <property type="match status" value="1"/>
</dbReference>